<proteinExistence type="predicted"/>
<evidence type="ECO:0000256" key="1">
    <source>
        <dbReference type="SAM" id="MobiDB-lite"/>
    </source>
</evidence>
<name>A0A2P6TF06_CHLSO</name>
<evidence type="ECO:0000313" key="3">
    <source>
        <dbReference type="Proteomes" id="UP000239899"/>
    </source>
</evidence>
<feature type="region of interest" description="Disordered" evidence="1">
    <location>
        <begin position="183"/>
        <end position="209"/>
    </location>
</feature>
<gene>
    <name evidence="2" type="ORF">C2E21_8331</name>
</gene>
<evidence type="ECO:0000313" key="2">
    <source>
        <dbReference type="EMBL" id="PRW32552.1"/>
    </source>
</evidence>
<dbReference type="OrthoDB" id="10339705at2759"/>
<dbReference type="Gene3D" id="3.40.1500.20">
    <property type="match status" value="2"/>
</dbReference>
<reference evidence="2 3" key="1">
    <citation type="journal article" date="2018" name="Plant J.">
        <title>Genome sequences of Chlorella sorokiniana UTEX 1602 and Micractinium conductrix SAG 241.80: implications to maltose excretion by a green alga.</title>
        <authorList>
            <person name="Arriola M.B."/>
            <person name="Velmurugan N."/>
            <person name="Zhang Y."/>
            <person name="Plunkett M.H."/>
            <person name="Hondzo H."/>
            <person name="Barney B.M."/>
        </authorList>
    </citation>
    <scope>NUCLEOTIDE SEQUENCE [LARGE SCALE GENOMIC DNA]</scope>
    <source>
        <strain evidence="3">UTEX 1602</strain>
    </source>
</reference>
<protein>
    <submittedName>
        <fullName evidence="2">Red chlorophyll catabolite reductase</fullName>
    </submittedName>
</protein>
<dbReference type="AlphaFoldDB" id="A0A2P6TF06"/>
<dbReference type="Proteomes" id="UP000239899">
    <property type="component" value="Unassembled WGS sequence"/>
</dbReference>
<comment type="caution">
    <text evidence="2">The sequence shown here is derived from an EMBL/GenBank/DDBJ whole genome shotgun (WGS) entry which is preliminary data.</text>
</comment>
<keyword evidence="3" id="KW-1185">Reference proteome</keyword>
<dbReference type="EMBL" id="LHPG02000019">
    <property type="protein sequence ID" value="PRW32552.1"/>
    <property type="molecule type" value="Genomic_DNA"/>
</dbReference>
<accession>A0A2P6TF06</accession>
<sequence length="346" mass="36669">MYLQRNLSSVAPPVGRLPLLRWWAGVSSQMWSRAAAATQLRPAPTKPSDNEGLLVVGSSEAMAGCVQTFSGESIEWYSVSTVAADPPGFGTITTVAAPAAHTDVPNLMVQAVPMGPEKLLLYISLQPRTDAPADLSYLRRYFQSSPPPLLANQRNGSAAGSISVESASADVAIDCAASSDYGSAADSATDAPQPSPTTPVDGGEGATKGLPSYHALQQRCWQLPGWAHYRSRSLEMNLMGAGLDIFGTLPASDDNLAAVEEVCLQVMDVWLAFLTDATNGAGNGTASDQGQANGWTEKPEARARRDAALRQLLLHDPDTALAERLFGAEPMRTMLKVVVQHPEVLL</sequence>
<organism evidence="2 3">
    <name type="scientific">Chlorella sorokiniana</name>
    <name type="common">Freshwater green alga</name>
    <dbReference type="NCBI Taxonomy" id="3076"/>
    <lineage>
        <taxon>Eukaryota</taxon>
        <taxon>Viridiplantae</taxon>
        <taxon>Chlorophyta</taxon>
        <taxon>core chlorophytes</taxon>
        <taxon>Trebouxiophyceae</taxon>
        <taxon>Chlorellales</taxon>
        <taxon>Chlorellaceae</taxon>
        <taxon>Chlorella clade</taxon>
        <taxon>Chlorella</taxon>
    </lineage>
</organism>